<comment type="caution">
    <text evidence="1">The sequence shown here is derived from an EMBL/GenBank/DDBJ whole genome shotgun (WGS) entry which is preliminary data.</text>
</comment>
<evidence type="ECO:0000313" key="4">
    <source>
        <dbReference type="Proteomes" id="UP000634647"/>
    </source>
</evidence>
<accession>A0AAN5A160</accession>
<dbReference type="Proteomes" id="UP000199541">
    <property type="component" value="Unassembled WGS sequence"/>
</dbReference>
<evidence type="ECO:0000313" key="2">
    <source>
        <dbReference type="EMBL" id="SDX59551.1"/>
    </source>
</evidence>
<evidence type="ECO:0000313" key="3">
    <source>
        <dbReference type="Proteomes" id="UP000199541"/>
    </source>
</evidence>
<reference evidence="1" key="3">
    <citation type="submission" date="2023-06" db="EMBL/GenBank/DDBJ databases">
        <authorList>
            <person name="Sun Q."/>
            <person name="Zhou Y."/>
        </authorList>
    </citation>
    <scope>NUCLEOTIDE SEQUENCE</scope>
    <source>
        <strain evidence="1">CGMCC 1.10859</strain>
    </source>
</reference>
<reference evidence="2 3" key="2">
    <citation type="submission" date="2016-10" db="EMBL/GenBank/DDBJ databases">
        <authorList>
            <person name="Varghese N."/>
            <person name="Submissions S."/>
        </authorList>
    </citation>
    <scope>NUCLEOTIDE SEQUENCE [LARGE SCALE GENOMIC DNA]</scope>
    <source>
        <strain evidence="2 3">DSM 24802</strain>
    </source>
</reference>
<dbReference type="RefSeq" id="WP_035838208.1">
    <property type="nucleotide sequence ID" value="NZ_BNAB01000020.1"/>
</dbReference>
<dbReference type="AlphaFoldDB" id="A0AAN5A160"/>
<reference evidence="1" key="1">
    <citation type="journal article" date="2014" name="Int. J. Syst. Evol. Microbiol.">
        <title>Complete genome sequence of Corynebacterium casei LMG S-19264T (=DSM 44701T), isolated from a smear-ripened cheese.</title>
        <authorList>
            <consortium name="US DOE Joint Genome Institute (JGI-PGF)"/>
            <person name="Walter F."/>
            <person name="Albersmeier A."/>
            <person name="Kalinowski J."/>
            <person name="Ruckert C."/>
        </authorList>
    </citation>
    <scope>NUCLEOTIDE SEQUENCE</scope>
    <source>
        <strain evidence="1">CGMCC 1.10859</strain>
    </source>
</reference>
<organism evidence="1 4">
    <name type="scientific">Allgaiera indica</name>
    <dbReference type="NCBI Taxonomy" id="765699"/>
    <lineage>
        <taxon>Bacteria</taxon>
        <taxon>Pseudomonadati</taxon>
        <taxon>Pseudomonadota</taxon>
        <taxon>Alphaproteobacteria</taxon>
        <taxon>Rhodobacterales</taxon>
        <taxon>Paracoccaceae</taxon>
        <taxon>Allgaiera</taxon>
    </lineage>
</organism>
<evidence type="ECO:0000313" key="1">
    <source>
        <dbReference type="EMBL" id="GHE04916.1"/>
    </source>
</evidence>
<dbReference type="Proteomes" id="UP000634647">
    <property type="component" value="Unassembled WGS sequence"/>
</dbReference>
<gene>
    <name evidence="1" type="ORF">GCM10008024_33890</name>
    <name evidence="2" type="ORF">SAMN05444006_1219</name>
</gene>
<keyword evidence="3" id="KW-1185">Reference proteome</keyword>
<proteinExistence type="predicted"/>
<protein>
    <submittedName>
        <fullName evidence="1">Uncharacterized protein</fullName>
    </submittedName>
</protein>
<dbReference type="EMBL" id="FNOB01000021">
    <property type="protein sequence ID" value="SDX59551.1"/>
    <property type="molecule type" value="Genomic_DNA"/>
</dbReference>
<sequence>MTAQPQTVALPATQPQTVGLATGVPAEQIAATRRAFPAVRLGYELELQAADPWTGLAAISTALQAAGLRLGLMRCTAEGAIFLRVEETETPDLEGLRQRLAAQGPVELRRWVTVLGVGTASTSGG</sequence>
<dbReference type="EMBL" id="BNAB01000020">
    <property type="protein sequence ID" value="GHE04916.1"/>
    <property type="molecule type" value="Genomic_DNA"/>
</dbReference>
<name>A0AAN5A160_9RHOB</name>